<dbReference type="Pfam" id="PF25937">
    <property type="entry name" value="DUF7980"/>
    <property type="match status" value="1"/>
</dbReference>
<dbReference type="AlphaFoldDB" id="A0A0C1UVN9"/>
<organism evidence="1">
    <name type="scientific">Lyngbya confervoides BDU141951</name>
    <dbReference type="NCBI Taxonomy" id="1574623"/>
    <lineage>
        <taxon>Bacteria</taxon>
        <taxon>Bacillati</taxon>
        <taxon>Cyanobacteriota</taxon>
        <taxon>Cyanophyceae</taxon>
        <taxon>Oscillatoriophycideae</taxon>
        <taxon>Oscillatoriales</taxon>
        <taxon>Microcoleaceae</taxon>
        <taxon>Lyngbya</taxon>
    </lineage>
</organism>
<reference evidence="1" key="3">
    <citation type="submission" date="2020-02" db="EMBL/GenBank/DDBJ databases">
        <authorList>
            <person name="Sarangi A.N."/>
            <person name="Ghosh S."/>
            <person name="Mukherjee M."/>
            <person name="Tripathy S."/>
        </authorList>
    </citation>
    <scope>NUCLEOTIDE SEQUENCE</scope>
    <source>
        <strain evidence="1">BDU141951</strain>
    </source>
</reference>
<accession>A0A0C1UVN9</accession>
<comment type="caution">
    <text evidence="1">The sequence shown here is derived from an EMBL/GenBank/DDBJ whole genome shotgun (WGS) entry which is preliminary data.</text>
</comment>
<proteinExistence type="predicted"/>
<name>A0A0C1UVN9_9CYAN</name>
<protein>
    <submittedName>
        <fullName evidence="1">Uncharacterized protein</fullName>
    </submittedName>
</protein>
<gene>
    <name evidence="1" type="ORF">QQ91_013825</name>
</gene>
<sequence>MKPPFQQKFRGGLLVGLGYMLSPLSWWNDVFFNLPIAIAVGYAISWLHPSWFVPGTLVGYWLSNVVGMVMMQFGATDIFLADERRNFQRDLLIGFGSSTLYTLVVAALVYWQVLEVPDFLLALEP</sequence>
<reference evidence="1" key="1">
    <citation type="submission" date="2014-11" db="EMBL/GenBank/DDBJ databases">
        <authorList>
            <person name="Malar M.C."/>
            <person name="Sen D."/>
            <person name="Tripathy S."/>
        </authorList>
    </citation>
    <scope>NUCLEOTIDE SEQUENCE</scope>
    <source>
        <strain evidence="1">BDU141951</strain>
    </source>
</reference>
<reference evidence="1" key="2">
    <citation type="journal article" date="2015" name="Genome Announc.">
        <title>Draft Genome Sequence of Filamentous Marine Cyanobacterium Lyngbya confervoides Strain BDU141951.</title>
        <authorList>
            <person name="Chandrababunaidu M.M."/>
            <person name="Sen D."/>
            <person name="Tripathy S."/>
        </authorList>
    </citation>
    <scope>NUCLEOTIDE SEQUENCE</scope>
    <source>
        <strain evidence="1">BDU141951</strain>
    </source>
</reference>
<evidence type="ECO:0000313" key="1">
    <source>
        <dbReference type="EMBL" id="NEV68189.1"/>
    </source>
</evidence>
<dbReference type="EMBL" id="JTHE02000003">
    <property type="protein sequence ID" value="NEV68189.1"/>
    <property type="molecule type" value="Genomic_DNA"/>
</dbReference>
<dbReference type="InterPro" id="IPR058286">
    <property type="entry name" value="DUF7980"/>
</dbReference>